<dbReference type="Pfam" id="PF07760">
    <property type="entry name" value="DUF1616"/>
    <property type="match status" value="1"/>
</dbReference>
<accession>A0A124FFH6</accession>
<keyword evidence="1" id="KW-0472">Membrane</keyword>
<dbReference type="OMA" id="IEGNWTP"/>
<keyword evidence="1" id="KW-1133">Transmembrane helix</keyword>
<organism evidence="3 4">
    <name type="scientific">Thermococcus sibiricus</name>
    <dbReference type="NCBI Taxonomy" id="172049"/>
    <lineage>
        <taxon>Archaea</taxon>
        <taxon>Methanobacteriati</taxon>
        <taxon>Methanobacteriota</taxon>
        <taxon>Thermococci</taxon>
        <taxon>Thermococcales</taxon>
        <taxon>Thermococcaceae</taxon>
        <taxon>Thermococcus</taxon>
    </lineage>
</organism>
<gene>
    <name evidence="3" type="ORF">XD54_0633</name>
</gene>
<evidence type="ECO:0000256" key="1">
    <source>
        <dbReference type="SAM" id="Phobius"/>
    </source>
</evidence>
<feature type="transmembrane region" description="Helical" evidence="1">
    <location>
        <begin position="6"/>
        <end position="27"/>
    </location>
</feature>
<name>A0A124FFH6_9EURY</name>
<feature type="domain" description="DUF1616" evidence="2">
    <location>
        <begin position="11"/>
        <end position="288"/>
    </location>
</feature>
<dbReference type="PATRIC" id="fig|172049.5.peg.1405"/>
<dbReference type="InterPro" id="IPR014495">
    <property type="entry name" value="UCP018671"/>
</dbReference>
<evidence type="ECO:0000313" key="3">
    <source>
        <dbReference type="EMBL" id="KUK18126.1"/>
    </source>
</evidence>
<dbReference type="PIRSF" id="PIRSF018671">
    <property type="entry name" value="UCP018671"/>
    <property type="match status" value="1"/>
</dbReference>
<evidence type="ECO:0000259" key="2">
    <source>
        <dbReference type="Pfam" id="PF07760"/>
    </source>
</evidence>
<dbReference type="Proteomes" id="UP000053911">
    <property type="component" value="Unassembled WGS sequence"/>
</dbReference>
<keyword evidence="1" id="KW-0812">Transmembrane</keyword>
<proteinExistence type="predicted"/>
<dbReference type="AlphaFoldDB" id="A0A124FFH6"/>
<feature type="transmembrane region" description="Helical" evidence="1">
    <location>
        <begin position="34"/>
        <end position="53"/>
    </location>
</feature>
<sequence>MSWRDYWDLITIITLSLLLDLLIAFYPDSLLRKALGLAFVLFFPGYVFITALFPEKKELDNLERLALSFGLSIAIVPLIGLGLNYTPWGIRLIPILVSLTVFNLIFGIAAIYRRANAVDPWIPRISSEKLKEELEWGKSSKLDKALTVILIIAIISSIATLGYVITHPKPGEKFTEFYILGPEGKAADYPTELFVGEKARVILGIANHEYRDVTYHVEVWLVNLTYDFETNETIIYNMYIVDYFNVTLPHKPVDIEGNWTPQWETNYTFTINRAGKWQLWFLLFKDERSPVPGPLKGDYAQTNATQRILDAIEGEIQSLKLNIEVREI</sequence>
<evidence type="ECO:0000313" key="4">
    <source>
        <dbReference type="Proteomes" id="UP000053911"/>
    </source>
</evidence>
<dbReference type="GeneID" id="8094985"/>
<reference evidence="4" key="1">
    <citation type="journal article" date="2015" name="MBio">
        <title>Genome-Resolved Metagenomic Analysis Reveals Roles for Candidate Phyla and Other Microbial Community Members in Biogeochemical Transformations in Oil Reservoirs.</title>
        <authorList>
            <person name="Hu P."/>
            <person name="Tom L."/>
            <person name="Singh A."/>
            <person name="Thomas B.C."/>
            <person name="Baker B.J."/>
            <person name="Piceno Y.M."/>
            <person name="Andersen G.L."/>
            <person name="Banfield J.F."/>
        </authorList>
    </citation>
    <scope>NUCLEOTIDE SEQUENCE [LARGE SCALE GENOMIC DNA]</scope>
</reference>
<feature type="transmembrane region" description="Helical" evidence="1">
    <location>
        <begin position="65"/>
        <end position="85"/>
    </location>
</feature>
<dbReference type="InterPro" id="IPR011674">
    <property type="entry name" value="DUF1616"/>
</dbReference>
<protein>
    <recommendedName>
        <fullName evidence="2">DUF1616 domain-containing protein</fullName>
    </recommendedName>
</protein>
<dbReference type="EMBL" id="LGFD01000008">
    <property type="protein sequence ID" value="KUK18126.1"/>
    <property type="molecule type" value="Genomic_DNA"/>
</dbReference>
<feature type="transmembrane region" description="Helical" evidence="1">
    <location>
        <begin position="92"/>
        <end position="112"/>
    </location>
</feature>
<comment type="caution">
    <text evidence="3">The sequence shown here is derived from an EMBL/GenBank/DDBJ whole genome shotgun (WGS) entry which is preliminary data.</text>
</comment>
<dbReference type="RefSeq" id="WP_012766050.1">
    <property type="nucleotide sequence ID" value="NZ_LGFD01000008.1"/>
</dbReference>
<feature type="transmembrane region" description="Helical" evidence="1">
    <location>
        <begin position="145"/>
        <end position="165"/>
    </location>
</feature>